<sequence>MNKCFTLNWTVPESMEGKLLREFLVEQEISKAALTDIKFKGGNLLVNDEVVTVRYRLKLGDNIEVRFPPEEPSTGVQPERIPIDILYEDSYLLVLNKPANMNTIPSREHPNGSLANAIIGYYQKNGIQATTHIVTRLDRDTSGIVVIAKHRHVHHLMSKQQKNGTLQRVYQGIAEGYFENPTGFVEEPIARKKTSIIEREVSPEGQYAYTSYQVLQQFDDFCYLQLKLKTGRTHQIRVHMSYINHPLIGDGLYGGNNNYITRQALHCHAVQFIHPIHHNKMDFTAPLPNDMKNILMQSKPLV</sequence>
<comment type="catalytic activity">
    <reaction evidence="1 4">
        <text>a uridine in RNA = a pseudouridine in RNA</text>
        <dbReference type="Rhea" id="RHEA:48348"/>
        <dbReference type="Rhea" id="RHEA-COMP:12068"/>
        <dbReference type="Rhea" id="RHEA-COMP:12069"/>
        <dbReference type="ChEBI" id="CHEBI:65314"/>
        <dbReference type="ChEBI" id="CHEBI:65315"/>
    </reaction>
</comment>
<proteinExistence type="inferred from homology"/>
<dbReference type="EC" id="5.4.99.-" evidence="4"/>
<keyword evidence="3" id="KW-0694">RNA-binding</keyword>
<gene>
    <name evidence="6" type="ORF">H0185_00810</name>
</gene>
<dbReference type="InterPro" id="IPR050188">
    <property type="entry name" value="RluA_PseudoU_synthase"/>
</dbReference>
<name>A0ABS7JZE6_9BACI</name>
<comment type="function">
    <text evidence="4">Responsible for synthesis of pseudouridine from uracil.</text>
</comment>
<keyword evidence="7" id="KW-1185">Reference proteome</keyword>
<dbReference type="EMBL" id="JACWFH010000001">
    <property type="protein sequence ID" value="MBY0095362.1"/>
    <property type="molecule type" value="Genomic_DNA"/>
</dbReference>
<evidence type="ECO:0000256" key="3">
    <source>
        <dbReference type="PROSITE-ProRule" id="PRU00182"/>
    </source>
</evidence>
<evidence type="ECO:0000256" key="1">
    <source>
        <dbReference type="ARBA" id="ARBA00000073"/>
    </source>
</evidence>
<comment type="similarity">
    <text evidence="2 4">Belongs to the pseudouridine synthase RluA family.</text>
</comment>
<dbReference type="SUPFAM" id="SSF55120">
    <property type="entry name" value="Pseudouridine synthase"/>
    <property type="match status" value="1"/>
</dbReference>
<comment type="caution">
    <text evidence="6">The sequence shown here is derived from an EMBL/GenBank/DDBJ whole genome shotgun (WGS) entry which is preliminary data.</text>
</comment>
<dbReference type="Gene3D" id="3.30.2350.10">
    <property type="entry name" value="Pseudouridine synthase"/>
    <property type="match status" value="1"/>
</dbReference>
<dbReference type="InterPro" id="IPR006225">
    <property type="entry name" value="PsdUridine_synth_RluC/D"/>
</dbReference>
<protein>
    <recommendedName>
        <fullName evidence="4">Pseudouridine synthase</fullName>
        <ecNumber evidence="4">5.4.99.-</ecNumber>
    </recommendedName>
</protein>
<dbReference type="InterPro" id="IPR020103">
    <property type="entry name" value="PsdUridine_synth_cat_dom_sf"/>
</dbReference>
<dbReference type="PROSITE" id="PS50889">
    <property type="entry name" value="S4"/>
    <property type="match status" value="1"/>
</dbReference>
<dbReference type="PANTHER" id="PTHR21600:SF35">
    <property type="entry name" value="PSEUDOURIDINE SYNTHASE"/>
    <property type="match status" value="1"/>
</dbReference>
<keyword evidence="4" id="KW-0413">Isomerase</keyword>
<accession>A0ABS7JZE6</accession>
<dbReference type="RefSeq" id="WP_221870247.1">
    <property type="nucleotide sequence ID" value="NZ_JACWFH010000001.1"/>
</dbReference>
<feature type="domain" description="Pseudouridine synthase RsuA/RluA-like" evidence="5">
    <location>
        <begin position="91"/>
        <end position="241"/>
    </location>
</feature>
<dbReference type="InterPro" id="IPR006145">
    <property type="entry name" value="PsdUridine_synth_RsuA/RluA"/>
</dbReference>
<evidence type="ECO:0000256" key="4">
    <source>
        <dbReference type="RuleBase" id="RU362028"/>
    </source>
</evidence>
<dbReference type="PROSITE" id="PS01129">
    <property type="entry name" value="PSI_RLU"/>
    <property type="match status" value="1"/>
</dbReference>
<dbReference type="Pfam" id="PF00849">
    <property type="entry name" value="PseudoU_synth_2"/>
    <property type="match status" value="1"/>
</dbReference>
<evidence type="ECO:0000259" key="5">
    <source>
        <dbReference type="Pfam" id="PF00849"/>
    </source>
</evidence>
<dbReference type="PANTHER" id="PTHR21600">
    <property type="entry name" value="MITOCHONDRIAL RNA PSEUDOURIDINE SYNTHASE"/>
    <property type="match status" value="1"/>
</dbReference>
<evidence type="ECO:0000313" key="7">
    <source>
        <dbReference type="Proteomes" id="UP000769780"/>
    </source>
</evidence>
<reference evidence="6 7" key="1">
    <citation type="submission" date="2020-07" db="EMBL/GenBank/DDBJ databases">
        <title>Fungal Genomes of the International Space Station.</title>
        <authorList>
            <person name="Seuylemezian A."/>
            <person name="Singh N.K."/>
            <person name="Wood J."/>
            <person name="Venkateswaran K."/>
        </authorList>
    </citation>
    <scope>NUCLEOTIDE SEQUENCE [LARGE SCALE GENOMIC DNA]</scope>
    <source>
        <strain evidence="6 7">PL-B2</strain>
    </source>
</reference>
<organism evidence="6 7">
    <name type="scientific">Mesobacillus maritimus</name>
    <dbReference type="NCBI Taxonomy" id="1643336"/>
    <lineage>
        <taxon>Bacteria</taxon>
        <taxon>Bacillati</taxon>
        <taxon>Bacillota</taxon>
        <taxon>Bacilli</taxon>
        <taxon>Bacillales</taxon>
        <taxon>Bacillaceae</taxon>
        <taxon>Mesobacillus</taxon>
    </lineage>
</organism>
<dbReference type="CDD" id="cd02869">
    <property type="entry name" value="PseudoU_synth_RluA_like"/>
    <property type="match status" value="1"/>
</dbReference>
<dbReference type="Proteomes" id="UP000769780">
    <property type="component" value="Unassembled WGS sequence"/>
</dbReference>
<dbReference type="NCBIfam" id="TIGR00005">
    <property type="entry name" value="rluA_subfam"/>
    <property type="match status" value="1"/>
</dbReference>
<evidence type="ECO:0000256" key="2">
    <source>
        <dbReference type="ARBA" id="ARBA00010876"/>
    </source>
</evidence>
<evidence type="ECO:0000313" key="6">
    <source>
        <dbReference type="EMBL" id="MBY0095362.1"/>
    </source>
</evidence>
<dbReference type="InterPro" id="IPR006224">
    <property type="entry name" value="PsdUridine_synth_RluA-like_CS"/>
</dbReference>